<reference evidence="2 3" key="1">
    <citation type="submission" date="2023-07" db="EMBL/GenBank/DDBJ databases">
        <title>Genomic Encyclopedia of Type Strains, Phase IV (KMG-IV): sequencing the most valuable type-strain genomes for metagenomic binning, comparative biology and taxonomic classification.</title>
        <authorList>
            <person name="Goeker M."/>
        </authorList>
    </citation>
    <scope>NUCLEOTIDE SEQUENCE [LARGE SCALE GENOMIC DNA]</scope>
    <source>
        <strain evidence="2 3">DSM 18695</strain>
    </source>
</reference>
<evidence type="ECO:0000259" key="1">
    <source>
        <dbReference type="Pfam" id="PF21906"/>
    </source>
</evidence>
<dbReference type="InterPro" id="IPR015797">
    <property type="entry name" value="NUDIX_hydrolase-like_dom_sf"/>
</dbReference>
<dbReference type="Pfam" id="PF21906">
    <property type="entry name" value="WHD_NrtR"/>
    <property type="match status" value="1"/>
</dbReference>
<feature type="domain" description="NrtR DNA-binding winged helix" evidence="1">
    <location>
        <begin position="240"/>
        <end position="300"/>
    </location>
</feature>
<organism evidence="2 3">
    <name type="scientific">Caulobacter ginsengisoli</name>
    <dbReference type="NCBI Taxonomy" id="400775"/>
    <lineage>
        <taxon>Bacteria</taxon>
        <taxon>Pseudomonadati</taxon>
        <taxon>Pseudomonadota</taxon>
        <taxon>Alphaproteobacteria</taxon>
        <taxon>Caulobacterales</taxon>
        <taxon>Caulobacteraceae</taxon>
        <taxon>Caulobacter</taxon>
    </lineage>
</organism>
<dbReference type="InterPro" id="IPR011213">
    <property type="entry name" value="NMN_biosyn"/>
</dbReference>
<comment type="caution">
    <text evidence="2">The sequence shown here is derived from an EMBL/GenBank/DDBJ whole genome shotgun (WGS) entry which is preliminary data.</text>
</comment>
<dbReference type="Proteomes" id="UP001228905">
    <property type="component" value="Unassembled WGS sequence"/>
</dbReference>
<dbReference type="InterPro" id="IPR036388">
    <property type="entry name" value="WH-like_DNA-bd_sf"/>
</dbReference>
<dbReference type="RefSeq" id="WP_307348172.1">
    <property type="nucleotide sequence ID" value="NZ_JAUSVS010000002.1"/>
</dbReference>
<keyword evidence="3" id="KW-1185">Reference proteome</keyword>
<dbReference type="EMBL" id="JAUSVS010000002">
    <property type="protein sequence ID" value="MDQ0463910.1"/>
    <property type="molecule type" value="Genomic_DNA"/>
</dbReference>
<dbReference type="InterPro" id="IPR036390">
    <property type="entry name" value="WH_DNA-bd_sf"/>
</dbReference>
<name>A0ABU0IPJ4_9CAUL</name>
<gene>
    <name evidence="2" type="ORF">QO010_001681</name>
</gene>
<protein>
    <recommendedName>
        <fullName evidence="1">NrtR DNA-binding winged helix domain-containing protein</fullName>
    </recommendedName>
</protein>
<dbReference type="SUPFAM" id="SSF46785">
    <property type="entry name" value="Winged helix' DNA-binding domain"/>
    <property type="match status" value="1"/>
</dbReference>
<accession>A0ABU0IPJ4</accession>
<evidence type="ECO:0000313" key="2">
    <source>
        <dbReference type="EMBL" id="MDQ0463910.1"/>
    </source>
</evidence>
<dbReference type="Gene3D" id="3.90.79.10">
    <property type="entry name" value="Nucleoside Triphosphate Pyrophosphohydrolase"/>
    <property type="match status" value="1"/>
</dbReference>
<proteinExistence type="predicted"/>
<dbReference type="SUPFAM" id="SSF55811">
    <property type="entry name" value="Nudix"/>
    <property type="match status" value="1"/>
</dbReference>
<sequence length="320" mass="34966">MTDAVVIGLSAVVIAIRDGEAVVLTVRPAQSTLAGLPFGPFDPAADRTFEMAMRAYVTEQTRFDLGYVEQLYTFGDKGREAPRAEVGAGAARVVSVGYLALAPAAVDTHAPDTAWTPWQRYFPWEDWRGGPPAAIEGAIAPALRDWAGKNPQRLSRARLAFGLDGARWNEERVLDRYELLYEAGLAPEAARDLSRALGGAPDEPRALSAAFGEPMISDHRRILATGLGRLRGKLKYRPVVFELMPTEFTLSALQRTVEAIAGVPLHKQNFRRVVERTGLVEGLGRLDVDTGGRPAELFRFQREALNARPAPGLSLPLLRD</sequence>
<dbReference type="InterPro" id="IPR054105">
    <property type="entry name" value="WHD_NrtR"/>
</dbReference>
<dbReference type="PIRSF" id="PIRSF019423">
    <property type="entry name" value="NMN_biosyn"/>
    <property type="match status" value="1"/>
</dbReference>
<evidence type="ECO:0000313" key="3">
    <source>
        <dbReference type="Proteomes" id="UP001228905"/>
    </source>
</evidence>
<dbReference type="Gene3D" id="1.10.10.10">
    <property type="entry name" value="Winged helix-like DNA-binding domain superfamily/Winged helix DNA-binding domain"/>
    <property type="match status" value="1"/>
</dbReference>